<keyword evidence="1 3" id="KW-0853">WD repeat</keyword>
<evidence type="ECO:0000256" key="1">
    <source>
        <dbReference type="ARBA" id="ARBA00022574"/>
    </source>
</evidence>
<dbReference type="InterPro" id="IPR020472">
    <property type="entry name" value="WD40_PAC1"/>
</dbReference>
<dbReference type="PROSITE" id="PS00678">
    <property type="entry name" value="WD_REPEATS_1"/>
    <property type="match status" value="3"/>
</dbReference>
<name>A0AAW0G149_9APHY</name>
<keyword evidence="7" id="KW-1185">Reference proteome</keyword>
<comment type="caution">
    <text evidence="6">The sequence shown here is derived from an EMBL/GenBank/DDBJ whole genome shotgun (WGS) entry which is preliminary data.</text>
</comment>
<dbReference type="InterPro" id="IPR036047">
    <property type="entry name" value="F-box-like_dom_sf"/>
</dbReference>
<proteinExistence type="predicted"/>
<evidence type="ECO:0000256" key="2">
    <source>
        <dbReference type="ARBA" id="ARBA00022737"/>
    </source>
</evidence>
<feature type="repeat" description="WD" evidence="3">
    <location>
        <begin position="440"/>
        <end position="479"/>
    </location>
</feature>
<dbReference type="CDD" id="cd00200">
    <property type="entry name" value="WD40"/>
    <property type="match status" value="1"/>
</dbReference>
<dbReference type="InterPro" id="IPR001680">
    <property type="entry name" value="WD40_rpt"/>
</dbReference>
<dbReference type="Proteomes" id="UP001385951">
    <property type="component" value="Unassembled WGS sequence"/>
</dbReference>
<dbReference type="InterPro" id="IPR019775">
    <property type="entry name" value="WD40_repeat_CS"/>
</dbReference>
<evidence type="ECO:0000313" key="6">
    <source>
        <dbReference type="EMBL" id="KAK7685084.1"/>
    </source>
</evidence>
<dbReference type="Pfam" id="PF00400">
    <property type="entry name" value="WD40"/>
    <property type="match status" value="4"/>
</dbReference>
<dbReference type="PRINTS" id="PR00320">
    <property type="entry name" value="GPROTEINBRPT"/>
</dbReference>
<dbReference type="Gene3D" id="1.20.1280.50">
    <property type="match status" value="1"/>
</dbReference>
<protein>
    <recommendedName>
        <fullName evidence="5">F-box domain-containing protein</fullName>
    </recommendedName>
</protein>
<evidence type="ECO:0000313" key="7">
    <source>
        <dbReference type="Proteomes" id="UP001385951"/>
    </source>
</evidence>
<feature type="repeat" description="WD" evidence="3">
    <location>
        <begin position="400"/>
        <end position="439"/>
    </location>
</feature>
<evidence type="ECO:0000259" key="5">
    <source>
        <dbReference type="PROSITE" id="PS50181"/>
    </source>
</evidence>
<feature type="region of interest" description="Disordered" evidence="4">
    <location>
        <begin position="180"/>
        <end position="203"/>
    </location>
</feature>
<dbReference type="PANTHER" id="PTHR22847">
    <property type="entry name" value="WD40 REPEAT PROTEIN"/>
    <property type="match status" value="1"/>
</dbReference>
<dbReference type="PANTHER" id="PTHR22847:SF732">
    <property type="entry name" value="F-BOX DOMAIN-CONTAINING PROTEIN"/>
    <property type="match status" value="1"/>
</dbReference>
<dbReference type="InterPro" id="IPR036322">
    <property type="entry name" value="WD40_repeat_dom_sf"/>
</dbReference>
<evidence type="ECO:0000256" key="4">
    <source>
        <dbReference type="SAM" id="MobiDB-lite"/>
    </source>
</evidence>
<accession>A0AAW0G149</accession>
<dbReference type="Pfam" id="PF12937">
    <property type="entry name" value="F-box-like"/>
    <property type="match status" value="1"/>
</dbReference>
<dbReference type="PROSITE" id="PS50082">
    <property type="entry name" value="WD_REPEATS_2"/>
    <property type="match status" value="5"/>
</dbReference>
<gene>
    <name evidence="6" type="ORF">QCA50_011921</name>
</gene>
<dbReference type="AlphaFoldDB" id="A0AAW0G149"/>
<evidence type="ECO:0000256" key="3">
    <source>
        <dbReference type="PROSITE-ProRule" id="PRU00221"/>
    </source>
</evidence>
<dbReference type="PROSITE" id="PS50294">
    <property type="entry name" value="WD_REPEATS_REGION"/>
    <property type="match status" value="3"/>
</dbReference>
<dbReference type="SUPFAM" id="SSF50978">
    <property type="entry name" value="WD40 repeat-like"/>
    <property type="match status" value="1"/>
</dbReference>
<feature type="repeat" description="WD" evidence="3">
    <location>
        <begin position="358"/>
        <end position="399"/>
    </location>
</feature>
<feature type="domain" description="F-box" evidence="5">
    <location>
        <begin position="84"/>
        <end position="131"/>
    </location>
</feature>
<organism evidence="6 7">
    <name type="scientific">Cerrena zonata</name>
    <dbReference type="NCBI Taxonomy" id="2478898"/>
    <lineage>
        <taxon>Eukaryota</taxon>
        <taxon>Fungi</taxon>
        <taxon>Dikarya</taxon>
        <taxon>Basidiomycota</taxon>
        <taxon>Agaricomycotina</taxon>
        <taxon>Agaricomycetes</taxon>
        <taxon>Polyporales</taxon>
        <taxon>Cerrenaceae</taxon>
        <taxon>Cerrena</taxon>
    </lineage>
</organism>
<dbReference type="InterPro" id="IPR015943">
    <property type="entry name" value="WD40/YVTN_repeat-like_dom_sf"/>
</dbReference>
<keyword evidence="2" id="KW-0677">Repeat</keyword>
<dbReference type="InterPro" id="IPR001810">
    <property type="entry name" value="F-box_dom"/>
</dbReference>
<reference evidence="6 7" key="1">
    <citation type="submission" date="2022-09" db="EMBL/GenBank/DDBJ databases">
        <authorList>
            <person name="Palmer J.M."/>
        </authorList>
    </citation>
    <scope>NUCLEOTIDE SEQUENCE [LARGE SCALE GENOMIC DNA]</scope>
    <source>
        <strain evidence="6 7">DSM 7382</strain>
    </source>
</reference>
<dbReference type="EMBL" id="JASBNA010000022">
    <property type="protein sequence ID" value="KAK7685084.1"/>
    <property type="molecule type" value="Genomic_DNA"/>
</dbReference>
<dbReference type="SMART" id="SM00256">
    <property type="entry name" value="FBOX"/>
    <property type="match status" value="1"/>
</dbReference>
<dbReference type="SMART" id="SM00320">
    <property type="entry name" value="WD40"/>
    <property type="match status" value="6"/>
</dbReference>
<dbReference type="SUPFAM" id="SSF81383">
    <property type="entry name" value="F-box domain"/>
    <property type="match status" value="1"/>
</dbReference>
<feature type="repeat" description="WD" evidence="3">
    <location>
        <begin position="334"/>
        <end position="357"/>
    </location>
</feature>
<sequence length="644" mass="70312">MDSLEQSTVLIPVIKPPTPAPSPGLTFSELPPTTNNVLAASFHRQQFALMSPEQRRELLGSILADCTPTELLFVSSTVTPLLKRDFLQELPPELACYILSFVEEPQTLTRASAVSRRWNQLISDEWLWKRLCYLHGFEIDQDWPPSSSSTSYYRSHFKREFIAVSNWCHGGSLLRTHRVPFNPGSIPDETTSPPPNRPNSSAAIPTSIAIDSEWVVVGLANSKIHVFSARTGVLSRTLVGHASGVWAVALIRSGGEGSGIHTGADVDEGSAGDSCTDEDVYEGHTPTIRHALGLDSPKPMHRRKLSDVFEGSIPIPKPSEPSGASDGWGQPNALVVSGGCDKEVRVWDAKSGFCIYSLSGHQSTIRCLKVLHGRPIAVTGSRDRTVRVWDIQRGKMLRVLEGHDQSVRCIDVCGNICVSGSYDTTCRVWNVDTGECLHVLRGHYHQIYTVAFDGARIASGGLDTTVRVWDVHTGACLALLQGHTALVCQLQLTPTMLATGGSDGRVITFSLLGSSFEVIQRLVAHDSSVTALQLDDRFMVTGGNDGRVRLFQFPPQDQIRNSTDVIGMESKGSAEHMGDPREGLIGIVTDGEGKVGKCEYVRELSDLSESVWKVAFTRSTCAIAAKKSGKTVVEIWRFRLSDVE</sequence>
<dbReference type="PROSITE" id="PS50181">
    <property type="entry name" value="FBOX"/>
    <property type="match status" value="1"/>
</dbReference>
<dbReference type="Gene3D" id="2.130.10.10">
    <property type="entry name" value="YVTN repeat-like/Quinoprotein amine dehydrogenase"/>
    <property type="match status" value="1"/>
</dbReference>
<feature type="repeat" description="WD" evidence="3">
    <location>
        <begin position="522"/>
        <end position="561"/>
    </location>
</feature>